<keyword evidence="9" id="KW-0511">Multifunctional enzyme</keyword>
<evidence type="ECO:0000256" key="3">
    <source>
        <dbReference type="ARBA" id="ARBA00022490"/>
    </source>
</evidence>
<evidence type="ECO:0000256" key="1">
    <source>
        <dbReference type="ARBA" id="ARBA00005189"/>
    </source>
</evidence>
<comment type="pathway">
    <text evidence="1">Lipid metabolism.</text>
</comment>
<name>A0AA96GC24_9BACT</name>
<gene>
    <name evidence="13" type="ORF">PP769_00475</name>
</gene>
<protein>
    <submittedName>
        <fullName evidence="13">Ketoacyl-ACP synthase III</fullName>
    </submittedName>
</protein>
<dbReference type="GO" id="GO:0004315">
    <property type="term" value="F:3-oxoacyl-[acyl-carrier-protein] synthase activity"/>
    <property type="evidence" value="ECO:0007669"/>
    <property type="project" value="InterPro"/>
</dbReference>
<evidence type="ECO:0000256" key="8">
    <source>
        <dbReference type="ARBA" id="ARBA00023160"/>
    </source>
</evidence>
<evidence type="ECO:0000256" key="4">
    <source>
        <dbReference type="ARBA" id="ARBA00022516"/>
    </source>
</evidence>
<evidence type="ECO:0000313" key="13">
    <source>
        <dbReference type="EMBL" id="WNM58267.1"/>
    </source>
</evidence>
<dbReference type="AlphaFoldDB" id="A0AA96GC24"/>
<proteinExistence type="inferred from homology"/>
<reference evidence="13 14" key="1">
    <citation type="submission" date="2023-01" db="EMBL/GenBank/DDBJ databases">
        <title>Cultivation and genomic characterization of new, ubiquitous marine nitrite-oxidizing bacteria from the Nitrospirales.</title>
        <authorList>
            <person name="Mueller A.J."/>
            <person name="Daebeler A."/>
            <person name="Herbold C.W."/>
            <person name="Kirkegaard R.H."/>
            <person name="Daims H."/>
        </authorList>
    </citation>
    <scope>NUCLEOTIDE SEQUENCE [LARGE SCALE GENOMIC DNA]</scope>
    <source>
        <strain evidence="13 14">VA</strain>
    </source>
</reference>
<evidence type="ECO:0000256" key="10">
    <source>
        <dbReference type="ARBA" id="ARBA00023315"/>
    </source>
</evidence>
<dbReference type="PANTHER" id="PTHR34069:SF2">
    <property type="entry name" value="BETA-KETOACYL-[ACYL-CARRIER-PROTEIN] SYNTHASE III"/>
    <property type="match status" value="1"/>
</dbReference>
<dbReference type="Pfam" id="PF08541">
    <property type="entry name" value="ACP_syn_III_C"/>
    <property type="match status" value="1"/>
</dbReference>
<dbReference type="PANTHER" id="PTHR34069">
    <property type="entry name" value="3-OXOACYL-[ACYL-CARRIER-PROTEIN] SYNTHASE 3"/>
    <property type="match status" value="1"/>
</dbReference>
<dbReference type="Proteomes" id="UP001302719">
    <property type="component" value="Chromosome"/>
</dbReference>
<dbReference type="KEGG" id="nall:PP769_00475"/>
<keyword evidence="7" id="KW-0443">Lipid metabolism</keyword>
<keyword evidence="4" id="KW-0444">Lipid biosynthesis</keyword>
<evidence type="ECO:0000313" key="14">
    <source>
        <dbReference type="Proteomes" id="UP001302719"/>
    </source>
</evidence>
<dbReference type="GO" id="GO:0006633">
    <property type="term" value="P:fatty acid biosynthetic process"/>
    <property type="evidence" value="ECO:0007669"/>
    <property type="project" value="UniProtKB-KW"/>
</dbReference>
<evidence type="ECO:0000256" key="9">
    <source>
        <dbReference type="ARBA" id="ARBA00023268"/>
    </source>
</evidence>
<dbReference type="GO" id="GO:0044550">
    <property type="term" value="P:secondary metabolite biosynthetic process"/>
    <property type="evidence" value="ECO:0007669"/>
    <property type="project" value="TreeGrafter"/>
</dbReference>
<dbReference type="CDD" id="cd00830">
    <property type="entry name" value="KAS_III"/>
    <property type="match status" value="1"/>
</dbReference>
<evidence type="ECO:0000256" key="5">
    <source>
        <dbReference type="ARBA" id="ARBA00022679"/>
    </source>
</evidence>
<keyword evidence="10" id="KW-0012">Acyltransferase</keyword>
<dbReference type="SUPFAM" id="SSF53901">
    <property type="entry name" value="Thiolase-like"/>
    <property type="match status" value="1"/>
</dbReference>
<evidence type="ECO:0000259" key="12">
    <source>
        <dbReference type="Pfam" id="PF08545"/>
    </source>
</evidence>
<keyword evidence="8" id="KW-0275">Fatty acid biosynthesis</keyword>
<evidence type="ECO:0000256" key="6">
    <source>
        <dbReference type="ARBA" id="ARBA00022832"/>
    </source>
</evidence>
<keyword evidence="5" id="KW-0808">Transferase</keyword>
<keyword evidence="14" id="KW-1185">Reference proteome</keyword>
<dbReference type="RefSeq" id="WP_312643857.1">
    <property type="nucleotide sequence ID" value="NZ_CP116967.1"/>
</dbReference>
<accession>A0AA96GC24</accession>
<dbReference type="EMBL" id="CP116967">
    <property type="protein sequence ID" value="WNM58267.1"/>
    <property type="molecule type" value="Genomic_DNA"/>
</dbReference>
<feature type="domain" description="Beta-ketoacyl-[acyl-carrier-protein] synthase III C-terminal" evidence="11">
    <location>
        <begin position="240"/>
        <end position="329"/>
    </location>
</feature>
<dbReference type="InterPro" id="IPR016039">
    <property type="entry name" value="Thiolase-like"/>
</dbReference>
<dbReference type="InterPro" id="IPR013747">
    <property type="entry name" value="ACP_syn_III_C"/>
</dbReference>
<dbReference type="NCBIfam" id="NF006829">
    <property type="entry name" value="PRK09352.1"/>
    <property type="match status" value="1"/>
</dbReference>
<dbReference type="InterPro" id="IPR004655">
    <property type="entry name" value="FabH"/>
</dbReference>
<dbReference type="NCBIfam" id="TIGR00747">
    <property type="entry name" value="fabH"/>
    <property type="match status" value="1"/>
</dbReference>
<dbReference type="InterPro" id="IPR013751">
    <property type="entry name" value="ACP_syn_III_N"/>
</dbReference>
<dbReference type="Pfam" id="PF08545">
    <property type="entry name" value="ACP_syn_III"/>
    <property type="match status" value="1"/>
</dbReference>
<keyword evidence="3" id="KW-0963">Cytoplasm</keyword>
<feature type="domain" description="Beta-ketoacyl-[acyl-carrier-protein] synthase III N-terminal" evidence="12">
    <location>
        <begin position="109"/>
        <end position="188"/>
    </location>
</feature>
<evidence type="ECO:0000259" key="11">
    <source>
        <dbReference type="Pfam" id="PF08541"/>
    </source>
</evidence>
<evidence type="ECO:0000256" key="7">
    <source>
        <dbReference type="ARBA" id="ARBA00023098"/>
    </source>
</evidence>
<dbReference type="Gene3D" id="3.40.47.10">
    <property type="match status" value="1"/>
</dbReference>
<organism evidence="13 14">
    <name type="scientific">Candidatus Nitrospira allomarina</name>
    <dbReference type="NCBI Taxonomy" id="3020900"/>
    <lineage>
        <taxon>Bacteria</taxon>
        <taxon>Pseudomonadati</taxon>
        <taxon>Nitrospirota</taxon>
        <taxon>Nitrospiria</taxon>
        <taxon>Nitrospirales</taxon>
        <taxon>Nitrospiraceae</taxon>
        <taxon>Nitrospira</taxon>
    </lineage>
</organism>
<evidence type="ECO:0000256" key="2">
    <source>
        <dbReference type="ARBA" id="ARBA00008642"/>
    </source>
</evidence>
<keyword evidence="6" id="KW-0276">Fatty acid metabolism</keyword>
<comment type="similarity">
    <text evidence="2">Belongs to the thiolase-like superfamily. FabH family.</text>
</comment>
<sequence length="330" mass="35783">MNANLSRIVGTGSFLPGRQVDNQEVADLLGIEPSYIFRVSGIRTRFWADSQEECSFLAEQATRRALDQAGLVPEDLDAILVSSTSPEMIFPSTACLLQARLGIRGIPAFDLSASCSGFLYGLSMADCFIRAGQFRRCLVVASEIKSRSLDVKDLSTTILFGDGAGAAIVERSSNSDMGVVSIRLHADGAYHDLVKIAGGGSRQPLSQDVLDASAHTLRIRGSRVFRIAIRRLGQAVSDHLAQEKWDVSQLDQVIFHQANGRMLTQFCENIGVPPDRCLSMIEQVGNTSSASLPMALDHANRNQRLKRGDRVMLGAFGGGLTWGTALVRWG</sequence>